<name>A0A8J7DLG4_9CYAN</name>
<comment type="caution">
    <text evidence="2">The sequence shown here is derived from an EMBL/GenBank/DDBJ whole genome shotgun (WGS) entry which is preliminary data.</text>
</comment>
<reference evidence="2" key="1">
    <citation type="submission" date="2020-10" db="EMBL/GenBank/DDBJ databases">
        <authorList>
            <person name="Castelo-Branco R."/>
            <person name="Eusebio N."/>
            <person name="Adriana R."/>
            <person name="Vieira A."/>
            <person name="Brugerolle De Fraissinette N."/>
            <person name="Rezende De Castro R."/>
            <person name="Schneider M.P."/>
            <person name="Vasconcelos V."/>
            <person name="Leao P.N."/>
        </authorList>
    </citation>
    <scope>NUCLEOTIDE SEQUENCE</scope>
    <source>
        <strain evidence="2">LEGE 07157</strain>
    </source>
</reference>
<protein>
    <submittedName>
        <fullName evidence="2">FAD-dependent oxidoreductase</fullName>
    </submittedName>
</protein>
<keyword evidence="3" id="KW-1185">Reference proteome</keyword>
<accession>A0A8J7DLG4</accession>
<dbReference type="Pfam" id="PF01593">
    <property type="entry name" value="Amino_oxidase"/>
    <property type="match status" value="1"/>
</dbReference>
<feature type="domain" description="Amine oxidase" evidence="1">
    <location>
        <begin position="44"/>
        <end position="89"/>
    </location>
</feature>
<proteinExistence type="predicted"/>
<dbReference type="AlphaFoldDB" id="A0A8J7DLG4"/>
<sequence length="115" mass="12917">MGKRRFVGNFNTRLPCRGIGLLFGGRRYFQSSNKFHSGLRERCARSPKSAGADVIVLKAKSYVGGRIQTNRTLGDAFEIGAGWIHGPQIVLTIAPLYYFLINRDRIVCFHTNRAD</sequence>
<dbReference type="InterPro" id="IPR002937">
    <property type="entry name" value="Amino_oxidase"/>
</dbReference>
<dbReference type="Proteomes" id="UP000654482">
    <property type="component" value="Unassembled WGS sequence"/>
</dbReference>
<dbReference type="GO" id="GO:0016491">
    <property type="term" value="F:oxidoreductase activity"/>
    <property type="evidence" value="ECO:0007669"/>
    <property type="project" value="InterPro"/>
</dbReference>
<evidence type="ECO:0000313" key="2">
    <source>
        <dbReference type="EMBL" id="MBE9115013.1"/>
    </source>
</evidence>
<dbReference type="Gene3D" id="3.50.50.60">
    <property type="entry name" value="FAD/NAD(P)-binding domain"/>
    <property type="match status" value="1"/>
</dbReference>
<organism evidence="2 3">
    <name type="scientific">Lusitaniella coriacea LEGE 07157</name>
    <dbReference type="NCBI Taxonomy" id="945747"/>
    <lineage>
        <taxon>Bacteria</taxon>
        <taxon>Bacillati</taxon>
        <taxon>Cyanobacteriota</taxon>
        <taxon>Cyanophyceae</taxon>
        <taxon>Spirulinales</taxon>
        <taxon>Lusitaniellaceae</taxon>
        <taxon>Lusitaniella</taxon>
    </lineage>
</organism>
<dbReference type="EMBL" id="JADEWZ010000004">
    <property type="protein sequence ID" value="MBE9115013.1"/>
    <property type="molecule type" value="Genomic_DNA"/>
</dbReference>
<evidence type="ECO:0000259" key="1">
    <source>
        <dbReference type="Pfam" id="PF01593"/>
    </source>
</evidence>
<evidence type="ECO:0000313" key="3">
    <source>
        <dbReference type="Proteomes" id="UP000654482"/>
    </source>
</evidence>
<dbReference type="InterPro" id="IPR036188">
    <property type="entry name" value="FAD/NAD-bd_sf"/>
</dbReference>
<dbReference type="SUPFAM" id="SSF51905">
    <property type="entry name" value="FAD/NAD(P)-binding domain"/>
    <property type="match status" value="1"/>
</dbReference>
<gene>
    <name evidence="2" type="ORF">IQ249_03780</name>
</gene>